<comment type="caution">
    <text evidence="1">The sequence shown here is derived from an EMBL/GenBank/DDBJ whole genome shotgun (WGS) entry which is preliminary data.</text>
</comment>
<dbReference type="EMBL" id="FTNK01000005">
    <property type="protein sequence ID" value="SIQ93286.1"/>
    <property type="molecule type" value="Genomic_DNA"/>
</dbReference>
<organism evidence="1 2">
    <name type="scientific">Paenibacillus macquariensis</name>
    <dbReference type="NCBI Taxonomy" id="948756"/>
    <lineage>
        <taxon>Bacteria</taxon>
        <taxon>Bacillati</taxon>
        <taxon>Bacillota</taxon>
        <taxon>Bacilli</taxon>
        <taxon>Bacillales</taxon>
        <taxon>Paenibacillaceae</taxon>
        <taxon>Paenibacillus</taxon>
    </lineage>
</organism>
<protein>
    <submittedName>
        <fullName evidence="1">Uncharacterized protein</fullName>
    </submittedName>
</protein>
<proteinExistence type="predicted"/>
<name>A0ABY1JX79_9BACL</name>
<sequence>MNIKIELKIYFIGGRELSVATDSSIIEKLKIEDWIEIGDRHIRTANITDISVIELEQDNKFKYPSPIIEGGF</sequence>
<keyword evidence="2" id="KW-1185">Reference proteome</keyword>
<evidence type="ECO:0000313" key="2">
    <source>
        <dbReference type="Proteomes" id="UP000186666"/>
    </source>
</evidence>
<evidence type="ECO:0000313" key="1">
    <source>
        <dbReference type="EMBL" id="SIQ93286.1"/>
    </source>
</evidence>
<reference evidence="1 2" key="1">
    <citation type="submission" date="2017-01" db="EMBL/GenBank/DDBJ databases">
        <authorList>
            <person name="Varghese N."/>
            <person name="Submissions S."/>
        </authorList>
    </citation>
    <scope>NUCLEOTIDE SEQUENCE [LARGE SCALE GENOMIC DNA]</scope>
    <source>
        <strain evidence="1 2">ATCC 23464</strain>
    </source>
</reference>
<dbReference type="Proteomes" id="UP000186666">
    <property type="component" value="Unassembled WGS sequence"/>
</dbReference>
<gene>
    <name evidence="1" type="ORF">SAMN05421578_105110</name>
</gene>
<accession>A0ABY1JX79</accession>
<dbReference type="RefSeq" id="WP_068586892.1">
    <property type="nucleotide sequence ID" value="NZ_FTNK01000005.1"/>
</dbReference>